<keyword evidence="2" id="KW-1185">Reference proteome</keyword>
<evidence type="ECO:0000313" key="2">
    <source>
        <dbReference type="Proteomes" id="UP000540412"/>
    </source>
</evidence>
<dbReference type="EMBL" id="JACHIT010000002">
    <property type="protein sequence ID" value="MBB5915860.1"/>
    <property type="molecule type" value="Genomic_DNA"/>
</dbReference>
<evidence type="ECO:0008006" key="3">
    <source>
        <dbReference type="Google" id="ProtNLM"/>
    </source>
</evidence>
<dbReference type="Proteomes" id="UP000540412">
    <property type="component" value="Unassembled WGS sequence"/>
</dbReference>
<name>A0A7W9PGX3_9NOCA</name>
<organism evidence="1 2">
    <name type="scientific">Nocardia transvalensis</name>
    <dbReference type="NCBI Taxonomy" id="37333"/>
    <lineage>
        <taxon>Bacteria</taxon>
        <taxon>Bacillati</taxon>
        <taxon>Actinomycetota</taxon>
        <taxon>Actinomycetes</taxon>
        <taxon>Mycobacteriales</taxon>
        <taxon>Nocardiaceae</taxon>
        <taxon>Nocardia</taxon>
    </lineage>
</organism>
<accession>A0A7W9PGX3</accession>
<sequence length="101" mass="10299">MQMPRGAAASGPATVALGGVACERATAAWCARVRTLIADGHRTVDCDVRDLAGCAAAVIEALARIHLAANRSGGRIRILGADEGLLLVLGLAGLTDLLPDR</sequence>
<proteinExistence type="predicted"/>
<dbReference type="RefSeq" id="WP_157185517.1">
    <property type="nucleotide sequence ID" value="NZ_JACHIT010000002.1"/>
</dbReference>
<dbReference type="Gene3D" id="3.30.750.24">
    <property type="entry name" value="STAS domain"/>
    <property type="match status" value="1"/>
</dbReference>
<dbReference type="InterPro" id="IPR036513">
    <property type="entry name" value="STAS_dom_sf"/>
</dbReference>
<dbReference type="SUPFAM" id="SSF52091">
    <property type="entry name" value="SpoIIaa-like"/>
    <property type="match status" value="1"/>
</dbReference>
<gene>
    <name evidence="1" type="ORF">BJY24_004772</name>
</gene>
<protein>
    <recommendedName>
        <fullName evidence="3">STAS domain-containing protein</fullName>
    </recommendedName>
</protein>
<dbReference type="PROSITE" id="PS51257">
    <property type="entry name" value="PROKAR_LIPOPROTEIN"/>
    <property type="match status" value="1"/>
</dbReference>
<comment type="caution">
    <text evidence="1">The sequence shown here is derived from an EMBL/GenBank/DDBJ whole genome shotgun (WGS) entry which is preliminary data.</text>
</comment>
<evidence type="ECO:0000313" key="1">
    <source>
        <dbReference type="EMBL" id="MBB5915860.1"/>
    </source>
</evidence>
<reference evidence="1 2" key="1">
    <citation type="submission" date="2020-08" db="EMBL/GenBank/DDBJ databases">
        <title>Sequencing the genomes of 1000 actinobacteria strains.</title>
        <authorList>
            <person name="Klenk H.-P."/>
        </authorList>
    </citation>
    <scope>NUCLEOTIDE SEQUENCE [LARGE SCALE GENOMIC DNA]</scope>
    <source>
        <strain evidence="1 2">DSM 43582</strain>
    </source>
</reference>
<dbReference type="AlphaFoldDB" id="A0A7W9PGX3"/>